<dbReference type="EMBL" id="JACJVQ010000015">
    <property type="protein sequence ID" value="MBB6635875.1"/>
    <property type="molecule type" value="Genomic_DNA"/>
</dbReference>
<dbReference type="GO" id="GO:0016740">
    <property type="term" value="F:transferase activity"/>
    <property type="evidence" value="ECO:0007669"/>
    <property type="project" value="UniProtKB-KW"/>
</dbReference>
<dbReference type="AlphaFoldDB" id="A0A841T033"/>
<dbReference type="RefSeq" id="WP_185121111.1">
    <property type="nucleotide sequence ID" value="NZ_JACJVQ010000015.1"/>
</dbReference>
<dbReference type="Proteomes" id="UP000535838">
    <property type="component" value="Unassembled WGS sequence"/>
</dbReference>
<feature type="compositionally biased region" description="Basic and acidic residues" evidence="1">
    <location>
        <begin position="27"/>
        <end position="55"/>
    </location>
</feature>
<protein>
    <submittedName>
        <fullName evidence="2">Glycosyltransferase</fullName>
    </submittedName>
</protein>
<gene>
    <name evidence="2" type="ORF">H7B67_17275</name>
</gene>
<dbReference type="SUPFAM" id="SSF53756">
    <property type="entry name" value="UDP-Glycosyltransferase/glycogen phosphorylase"/>
    <property type="match status" value="1"/>
</dbReference>
<comment type="caution">
    <text evidence="2">The sequence shown here is derived from an EMBL/GenBank/DDBJ whole genome shotgun (WGS) entry which is preliminary data.</text>
</comment>
<evidence type="ECO:0000313" key="3">
    <source>
        <dbReference type="Proteomes" id="UP000535838"/>
    </source>
</evidence>
<proteinExistence type="predicted"/>
<evidence type="ECO:0000256" key="1">
    <source>
        <dbReference type="SAM" id="MobiDB-lite"/>
    </source>
</evidence>
<dbReference type="Gene3D" id="3.40.50.2000">
    <property type="entry name" value="Glycogen Phosphorylase B"/>
    <property type="match status" value="2"/>
</dbReference>
<organism evidence="2 3">
    <name type="scientific">Cohnella thailandensis</name>
    <dbReference type="NCBI Taxonomy" id="557557"/>
    <lineage>
        <taxon>Bacteria</taxon>
        <taxon>Bacillati</taxon>
        <taxon>Bacillota</taxon>
        <taxon>Bacilli</taxon>
        <taxon>Bacillales</taxon>
        <taxon>Paenibacillaceae</taxon>
        <taxon>Cohnella</taxon>
    </lineage>
</organism>
<sequence length="396" mass="45007">MALNKPRAASQRTSIRQIAYLQGQQDGFKKGHQDGFLRGKEDGARRGGEAARHEPQGQPLPSYAEILVISASIIPSLEIGVIQPLEALSKLENLRYDVRLEHEVTEEMIAASRTVLFVRNVEPAAYALLEKALQLGKRTVYVIDDNFLELNPAEPIGQYYSDPARRETFIRFLRDAHMVKVDAPDLGNVIREKYNSNVVYFPASVDFEWLDRNPKPEKLSGPIVIGYEGSPKEEDFVPVVPALKKILYYYGGFVRLEFMGFVPSALADHPCVIYEDGGMDYKSFIGKLNQRQWDIGLAPLDDNPFNRGKTNNKYREYAACGIPGIYSSLPIYTSWIDHEQTGYLVKHTEDGWYEGIKRLIEDVPLRLRIQEQAYQAARQSFSLEACVDNWKNRVLN</sequence>
<reference evidence="2 3" key="1">
    <citation type="submission" date="2020-08" db="EMBL/GenBank/DDBJ databases">
        <title>Cohnella phylogeny.</title>
        <authorList>
            <person name="Dunlap C."/>
        </authorList>
    </citation>
    <scope>NUCLEOTIDE SEQUENCE [LARGE SCALE GENOMIC DNA]</scope>
    <source>
        <strain evidence="2 3">DSM 25241</strain>
    </source>
</reference>
<name>A0A841T033_9BACL</name>
<keyword evidence="3" id="KW-1185">Reference proteome</keyword>
<accession>A0A841T033</accession>
<evidence type="ECO:0000313" key="2">
    <source>
        <dbReference type="EMBL" id="MBB6635875.1"/>
    </source>
</evidence>
<keyword evidence="2" id="KW-0808">Transferase</keyword>
<feature type="region of interest" description="Disordered" evidence="1">
    <location>
        <begin position="27"/>
        <end position="58"/>
    </location>
</feature>